<organism evidence="1 2">
    <name type="scientific">Archangium lansingense</name>
    <dbReference type="NCBI Taxonomy" id="2995310"/>
    <lineage>
        <taxon>Bacteria</taxon>
        <taxon>Pseudomonadati</taxon>
        <taxon>Myxococcota</taxon>
        <taxon>Myxococcia</taxon>
        <taxon>Myxococcales</taxon>
        <taxon>Cystobacterineae</taxon>
        <taxon>Archangiaceae</taxon>
        <taxon>Archangium</taxon>
    </lineage>
</organism>
<sequence>MKVLELHDLDPEDNLRFDFEGTFDQQAALEHELEPLLQALEKYANGWMPDVVEGKRRRKYSRGAIWKALEEERDEKSTSIVFGRTKWPALYMWPRLSFPPLPPKLRLSLKVQPLSFFAETERCRNFVEMVRAWASRYPVSYAMAHSMADDQLSGAPWFGRDMQASIRDGFDKIYEVFWLNVFGPKLVEAVGRERMLSTPAHRVEELPNGSVLLVLWPTAAGFASDEARLAQARAHAHLRPDLDFNTLLRTLRERSATLAPVEPRFHPDVAPLLSRVVDDCAIHERQRRIAELNLYQPPEPDEWLPASSALPSDVADPARARKDYDTLAEHLVALLHSKVPSVFDETPQSLTDVDFQFWHEDFPTVFERHHIDAHAVPPIGAYLGQVLVRNLGGQWIPRQKLEEAQVLVGNRVWLPFVRAWRYMRSRQSLLDSSLTQFYRVAEHHRG</sequence>
<protein>
    <submittedName>
        <fullName evidence="1">Uncharacterized protein</fullName>
    </submittedName>
</protein>
<evidence type="ECO:0000313" key="1">
    <source>
        <dbReference type="EMBL" id="MCY1072877.1"/>
    </source>
</evidence>
<keyword evidence="2" id="KW-1185">Reference proteome</keyword>
<dbReference type="Proteomes" id="UP001207654">
    <property type="component" value="Unassembled WGS sequence"/>
</dbReference>
<accession>A0ABT3ZVZ4</accession>
<name>A0ABT3ZVZ4_9BACT</name>
<dbReference type="RefSeq" id="WP_267531900.1">
    <property type="nucleotide sequence ID" value="NZ_JAPNKA010000001.1"/>
</dbReference>
<comment type="caution">
    <text evidence="1">The sequence shown here is derived from an EMBL/GenBank/DDBJ whole genome shotgun (WGS) entry which is preliminary data.</text>
</comment>
<reference evidence="1 2" key="1">
    <citation type="submission" date="2022-11" db="EMBL/GenBank/DDBJ databases">
        <title>Minimal conservation of predation-associated metabolite biosynthetic gene clusters underscores biosynthetic potential of Myxococcota including descriptions for ten novel species: Archangium lansinium sp. nov., Myxococcus landrumus sp. nov., Nannocystis bai.</title>
        <authorList>
            <person name="Ahearne A."/>
            <person name="Stevens C."/>
            <person name="Phillips K."/>
        </authorList>
    </citation>
    <scope>NUCLEOTIDE SEQUENCE [LARGE SCALE GENOMIC DNA]</scope>
    <source>
        <strain evidence="1 2">MIWBW</strain>
    </source>
</reference>
<dbReference type="EMBL" id="JAPNKA010000001">
    <property type="protein sequence ID" value="MCY1072877.1"/>
    <property type="molecule type" value="Genomic_DNA"/>
</dbReference>
<gene>
    <name evidence="1" type="ORF">OV287_00140</name>
</gene>
<evidence type="ECO:0000313" key="2">
    <source>
        <dbReference type="Proteomes" id="UP001207654"/>
    </source>
</evidence>
<proteinExistence type="predicted"/>